<dbReference type="Proteomes" id="UP001154114">
    <property type="component" value="Chromosome 1"/>
</dbReference>
<organism evidence="2 3">
    <name type="scientific">Chrysodeixis includens</name>
    <name type="common">Soybean looper</name>
    <name type="synonym">Pseudoplusia includens</name>
    <dbReference type="NCBI Taxonomy" id="689277"/>
    <lineage>
        <taxon>Eukaryota</taxon>
        <taxon>Metazoa</taxon>
        <taxon>Ecdysozoa</taxon>
        <taxon>Arthropoda</taxon>
        <taxon>Hexapoda</taxon>
        <taxon>Insecta</taxon>
        <taxon>Pterygota</taxon>
        <taxon>Neoptera</taxon>
        <taxon>Endopterygota</taxon>
        <taxon>Lepidoptera</taxon>
        <taxon>Glossata</taxon>
        <taxon>Ditrysia</taxon>
        <taxon>Noctuoidea</taxon>
        <taxon>Noctuidae</taxon>
        <taxon>Plusiinae</taxon>
        <taxon>Chrysodeixis</taxon>
    </lineage>
</organism>
<keyword evidence="3" id="KW-1185">Reference proteome</keyword>
<evidence type="ECO:0000256" key="1">
    <source>
        <dbReference type="SAM" id="MobiDB-lite"/>
    </source>
</evidence>
<dbReference type="EMBL" id="LR824004">
    <property type="protein sequence ID" value="CAD0193887.1"/>
    <property type="molecule type" value="Genomic_DNA"/>
</dbReference>
<sequence>MDGPKVAIQFSRPEFPSLEQPPAAAVTRYHQVLYHLTSAFPYNPGSLHDLSSSPRPTSPAVTKSSTLIFFVVCPCISSPTASRRTQPSIYRTDQDLAQVGGPGEKRYP</sequence>
<dbReference type="AlphaFoldDB" id="A0A9N8KT52"/>
<feature type="compositionally biased region" description="Polar residues" evidence="1">
    <location>
        <begin position="78"/>
        <end position="91"/>
    </location>
</feature>
<evidence type="ECO:0000313" key="2">
    <source>
        <dbReference type="EMBL" id="CAD0193887.1"/>
    </source>
</evidence>
<name>A0A9N8KT52_CHRIL</name>
<gene>
    <name evidence="2" type="ORF">CINC_LOCUS183</name>
</gene>
<accession>A0A9N8KT52</accession>
<protein>
    <submittedName>
        <fullName evidence="2">Uncharacterized protein</fullName>
    </submittedName>
</protein>
<reference evidence="2" key="1">
    <citation type="submission" date="2021-12" db="EMBL/GenBank/DDBJ databases">
        <authorList>
            <person name="King R."/>
        </authorList>
    </citation>
    <scope>NUCLEOTIDE SEQUENCE</scope>
</reference>
<proteinExistence type="predicted"/>
<evidence type="ECO:0000313" key="3">
    <source>
        <dbReference type="Proteomes" id="UP001154114"/>
    </source>
</evidence>
<feature type="region of interest" description="Disordered" evidence="1">
    <location>
        <begin position="78"/>
        <end position="108"/>
    </location>
</feature>